<reference evidence="3 4" key="1">
    <citation type="submission" date="2019-07" db="EMBL/GenBank/DDBJ databases">
        <title>Genome sequencing of KACC 19320.</title>
        <authorList>
            <person name="Heo J."/>
            <person name="Kim S.-J."/>
            <person name="Kim J.-S."/>
            <person name="Hong S.-B."/>
            <person name="Kwon S.-W."/>
        </authorList>
    </citation>
    <scope>NUCLEOTIDE SEQUENCE [LARGE SCALE GENOMIC DNA]</scope>
    <source>
        <strain evidence="3 4">KACC 19320</strain>
    </source>
</reference>
<keyword evidence="4" id="KW-1185">Reference proteome</keyword>
<feature type="compositionally biased region" description="Basic and acidic residues" evidence="2">
    <location>
        <begin position="169"/>
        <end position="191"/>
    </location>
</feature>
<dbReference type="RefSeq" id="WP_142766321.1">
    <property type="nucleotide sequence ID" value="NZ_CP041356.1"/>
</dbReference>
<keyword evidence="1" id="KW-0175">Coiled coil</keyword>
<dbReference type="EMBL" id="CP041356">
    <property type="protein sequence ID" value="QDK70734.1"/>
    <property type="molecule type" value="Genomic_DNA"/>
</dbReference>
<feature type="compositionally biased region" description="Low complexity" evidence="2">
    <location>
        <begin position="198"/>
        <end position="251"/>
    </location>
</feature>
<sequence>MQFNPLNWNKNQKIIGSVALALILAGGTGLSVSAYQHGEKVKAEQVKVETQKAEALKNEKAKKAEQLAQSEAKKALETTEKTPNEANLKLSETAISKVKDKGVKATFTSQLEGIKTRLKLEASAKTAVEAYKKDATNESKYKTAEQALAKLVSSYSKALKEDLTKQLKASKEQAEQSKQANEAKKQSEQEKQSTLSDTNTAQTGTASAGNSGSTSSNNYSSSTNNSTNTNQGNSSSQNSNNNGSSNNSNGNNTGGNGSSNGNNNGGGQTTQPSQPAPVYKYVGWVSVDGVRRYSQTFNTLREAEAYADSVKDSQEVVDLLLAGHSIRYGVEPVQVN</sequence>
<feature type="region of interest" description="Disordered" evidence="2">
    <location>
        <begin position="169"/>
        <end position="276"/>
    </location>
</feature>
<organism evidence="3 4">
    <name type="scientific">Lactococcus protaetiae</name>
    <dbReference type="NCBI Taxonomy" id="2592653"/>
    <lineage>
        <taxon>Bacteria</taxon>
        <taxon>Bacillati</taxon>
        <taxon>Bacillota</taxon>
        <taxon>Bacilli</taxon>
        <taxon>Lactobacillales</taxon>
        <taxon>Streptococcaceae</taxon>
        <taxon>Lactococcus</taxon>
    </lineage>
</organism>
<feature type="coiled-coil region" evidence="1">
    <location>
        <begin position="46"/>
        <end position="78"/>
    </location>
</feature>
<dbReference type="KEGG" id="lack:FLP15_05670"/>
<feature type="compositionally biased region" description="Gly residues" evidence="2">
    <location>
        <begin position="252"/>
        <end position="268"/>
    </location>
</feature>
<evidence type="ECO:0000256" key="2">
    <source>
        <dbReference type="SAM" id="MobiDB-lite"/>
    </source>
</evidence>
<name>A0A514Z815_9LACT</name>
<dbReference type="AlphaFoldDB" id="A0A514Z815"/>
<evidence type="ECO:0000313" key="4">
    <source>
        <dbReference type="Proteomes" id="UP000315128"/>
    </source>
</evidence>
<protein>
    <submittedName>
        <fullName evidence="3">Uncharacterized protein</fullName>
    </submittedName>
</protein>
<dbReference type="Proteomes" id="UP000315128">
    <property type="component" value="Chromosome"/>
</dbReference>
<evidence type="ECO:0000256" key="1">
    <source>
        <dbReference type="SAM" id="Coils"/>
    </source>
</evidence>
<gene>
    <name evidence="3" type="ORF">FLP15_05670</name>
</gene>
<dbReference type="OrthoDB" id="2217676at2"/>
<proteinExistence type="predicted"/>
<evidence type="ECO:0000313" key="3">
    <source>
        <dbReference type="EMBL" id="QDK70734.1"/>
    </source>
</evidence>
<accession>A0A514Z815</accession>